<evidence type="ECO:0008006" key="3">
    <source>
        <dbReference type="Google" id="ProtNLM"/>
    </source>
</evidence>
<evidence type="ECO:0000313" key="2">
    <source>
        <dbReference type="Proteomes" id="UP000562492"/>
    </source>
</evidence>
<accession>A0ABR6RI01</accession>
<name>A0ABR6RI01_9BURK</name>
<proteinExistence type="predicted"/>
<gene>
    <name evidence="1" type="ORF">HNP33_002897</name>
</gene>
<organism evidence="1 2">
    <name type="scientific">Comamonas odontotermitis</name>
    <dbReference type="NCBI Taxonomy" id="379895"/>
    <lineage>
        <taxon>Bacteria</taxon>
        <taxon>Pseudomonadati</taxon>
        <taxon>Pseudomonadota</taxon>
        <taxon>Betaproteobacteria</taxon>
        <taxon>Burkholderiales</taxon>
        <taxon>Comamonadaceae</taxon>
        <taxon>Comamonas</taxon>
    </lineage>
</organism>
<dbReference type="EMBL" id="JACHKZ010000019">
    <property type="protein sequence ID" value="MBB6578795.1"/>
    <property type="molecule type" value="Genomic_DNA"/>
</dbReference>
<evidence type="ECO:0000313" key="1">
    <source>
        <dbReference type="EMBL" id="MBB6578795.1"/>
    </source>
</evidence>
<protein>
    <recommendedName>
        <fullName evidence="3">DUF4304 domain-containing protein</fullName>
    </recommendedName>
</protein>
<dbReference type="RefSeq" id="WP_184709696.1">
    <property type="nucleotide sequence ID" value="NZ_JACHKZ010000019.1"/>
</dbReference>
<reference evidence="1 2" key="1">
    <citation type="submission" date="2020-08" db="EMBL/GenBank/DDBJ databases">
        <title>Functional genomics of gut bacteria from endangered species of beetles.</title>
        <authorList>
            <person name="Carlos-Shanley C."/>
        </authorList>
    </citation>
    <scope>NUCLEOTIDE SEQUENCE [LARGE SCALE GENOMIC DNA]</scope>
    <source>
        <strain evidence="1 2">S00124</strain>
    </source>
</reference>
<dbReference type="Proteomes" id="UP000562492">
    <property type="component" value="Unassembled WGS sequence"/>
</dbReference>
<keyword evidence="2" id="KW-1185">Reference proteome</keyword>
<comment type="caution">
    <text evidence="1">The sequence shown here is derived from an EMBL/GenBank/DDBJ whole genome shotgun (WGS) entry which is preliminary data.</text>
</comment>
<sequence>MSKRGDFQKKIGDLLFDELKKSGWEKDLGNPEIYGLRKKNGANTWGVSFNLSGREEYSIYSSQDVSYNEYSAILKSKLDSIFTQDDPLIVGIVSRNIDFSSFKLTVESDVKLLIDFFRDKIKETESIFYEPYSDESNVVKKNMSSFHWKWPSQPYMQFVLFMIGYAIKNNDLSKIEFAYEKVKLLKDKFQPRPGEMDKVNSIFNELVKLGLMK</sequence>